<dbReference type="InterPro" id="IPR000683">
    <property type="entry name" value="Gfo/Idh/MocA-like_OxRdtase_N"/>
</dbReference>
<sequence length="367" mass="40192">MSEYKKLKVGIVGLGGIFKLHEQAIAACGDVELVAVCDLDQAKVDEISERVEAVGYTDLDAMMAEARPDVVVISTDTASHAALTCRVAELGARAVHCEKPMAVHPVDAWKMVDVCERTGTLLTINHQRRMGDLAFVRTAIESGLIGDLCELYGYCAGDFLSDGTHLIDSLMGLSGDPKIETIKAGLDLSNLEKRYGHIKEAGAFAVLDSKEKIRLSLFTGTFAERRVYQEYLIVGSRGMLWRSGDRANPHNWFICDGQLGDREVKTNDSLWYNMPLPAGARGGPWRPLEVPEDVDAGKAVYQGIVDSLRSGVEHPLGGRRTLTVQRLIAGIYQSGLSQKGLRFEDAVAIDRFPLMNEELLKEKGVTV</sequence>
<comment type="caution">
    <text evidence="3">The sequence shown here is derived from an EMBL/GenBank/DDBJ whole genome shotgun (WGS) entry which is preliminary data.</text>
</comment>
<dbReference type="Proteomes" id="UP000617628">
    <property type="component" value="Unassembled WGS sequence"/>
</dbReference>
<protein>
    <submittedName>
        <fullName evidence="3">Gfo/Idh/MocA family oxidoreductase</fullName>
    </submittedName>
</protein>
<dbReference type="GO" id="GO:0000166">
    <property type="term" value="F:nucleotide binding"/>
    <property type="evidence" value="ECO:0007669"/>
    <property type="project" value="InterPro"/>
</dbReference>
<evidence type="ECO:0000313" key="4">
    <source>
        <dbReference type="Proteomes" id="UP000617628"/>
    </source>
</evidence>
<dbReference type="Pfam" id="PF01408">
    <property type="entry name" value="GFO_IDH_MocA"/>
    <property type="match status" value="1"/>
</dbReference>
<proteinExistence type="predicted"/>
<evidence type="ECO:0000259" key="2">
    <source>
        <dbReference type="Pfam" id="PF01408"/>
    </source>
</evidence>
<name>A0A934VUF0_9BACT</name>
<dbReference type="InterPro" id="IPR050463">
    <property type="entry name" value="Gfo/Idh/MocA_oxidrdct_glycsds"/>
</dbReference>
<dbReference type="Gene3D" id="3.40.50.720">
    <property type="entry name" value="NAD(P)-binding Rossmann-like Domain"/>
    <property type="match status" value="1"/>
</dbReference>
<organism evidence="3 4">
    <name type="scientific">Pelagicoccus mobilis</name>
    <dbReference type="NCBI Taxonomy" id="415221"/>
    <lineage>
        <taxon>Bacteria</taxon>
        <taxon>Pseudomonadati</taxon>
        <taxon>Verrucomicrobiota</taxon>
        <taxon>Opitutia</taxon>
        <taxon>Puniceicoccales</taxon>
        <taxon>Pelagicoccaceae</taxon>
        <taxon>Pelagicoccus</taxon>
    </lineage>
</organism>
<dbReference type="Gene3D" id="3.30.360.10">
    <property type="entry name" value="Dihydrodipicolinate Reductase, domain 2"/>
    <property type="match status" value="1"/>
</dbReference>
<dbReference type="RefSeq" id="WP_200359482.1">
    <property type="nucleotide sequence ID" value="NZ_JAENIL010000091.1"/>
</dbReference>
<feature type="domain" description="Gfo/Idh/MocA-like oxidoreductase N-terminal" evidence="2">
    <location>
        <begin position="7"/>
        <end position="126"/>
    </location>
</feature>
<dbReference type="SUPFAM" id="SSF51735">
    <property type="entry name" value="NAD(P)-binding Rossmann-fold domains"/>
    <property type="match status" value="1"/>
</dbReference>
<dbReference type="SUPFAM" id="SSF55347">
    <property type="entry name" value="Glyceraldehyde-3-phosphate dehydrogenase-like, C-terminal domain"/>
    <property type="match status" value="1"/>
</dbReference>
<evidence type="ECO:0000313" key="3">
    <source>
        <dbReference type="EMBL" id="MBK1880474.1"/>
    </source>
</evidence>
<dbReference type="AlphaFoldDB" id="A0A934VUF0"/>
<evidence type="ECO:0000256" key="1">
    <source>
        <dbReference type="ARBA" id="ARBA00023002"/>
    </source>
</evidence>
<dbReference type="InterPro" id="IPR036291">
    <property type="entry name" value="NAD(P)-bd_dom_sf"/>
</dbReference>
<dbReference type="PANTHER" id="PTHR43818:SF11">
    <property type="entry name" value="BCDNA.GH03377"/>
    <property type="match status" value="1"/>
</dbReference>
<keyword evidence="4" id="KW-1185">Reference proteome</keyword>
<keyword evidence="1" id="KW-0560">Oxidoreductase</keyword>
<reference evidence="3" key="1">
    <citation type="submission" date="2021-01" db="EMBL/GenBank/DDBJ databases">
        <title>Modified the classification status of verrucomicrobia.</title>
        <authorList>
            <person name="Feng X."/>
        </authorList>
    </citation>
    <scope>NUCLEOTIDE SEQUENCE</scope>
    <source>
        <strain evidence="3">KCTC 13126</strain>
    </source>
</reference>
<dbReference type="EMBL" id="JAENIL010000091">
    <property type="protein sequence ID" value="MBK1880474.1"/>
    <property type="molecule type" value="Genomic_DNA"/>
</dbReference>
<accession>A0A934VUF0</accession>
<gene>
    <name evidence="3" type="ORF">JIN87_26545</name>
</gene>
<dbReference type="GO" id="GO:0016491">
    <property type="term" value="F:oxidoreductase activity"/>
    <property type="evidence" value="ECO:0007669"/>
    <property type="project" value="UniProtKB-KW"/>
</dbReference>
<dbReference type="PANTHER" id="PTHR43818">
    <property type="entry name" value="BCDNA.GH03377"/>
    <property type="match status" value="1"/>
</dbReference>